<gene>
    <name evidence="2" type="ORF">ACJIZ3_010197</name>
</gene>
<feature type="region of interest" description="Disordered" evidence="1">
    <location>
        <begin position="18"/>
        <end position="40"/>
    </location>
</feature>
<evidence type="ECO:0000313" key="3">
    <source>
        <dbReference type="Proteomes" id="UP001634393"/>
    </source>
</evidence>
<reference evidence="2 3" key="1">
    <citation type="submission" date="2024-12" db="EMBL/GenBank/DDBJ databases">
        <title>The unique morphological basis and parallel evolutionary history of personate flowers in Penstemon.</title>
        <authorList>
            <person name="Depatie T.H."/>
            <person name="Wessinger C.A."/>
        </authorList>
    </citation>
    <scope>NUCLEOTIDE SEQUENCE [LARGE SCALE GENOMIC DNA]</scope>
    <source>
        <strain evidence="2">WTNN_2</strain>
        <tissue evidence="2">Leaf</tissue>
    </source>
</reference>
<organism evidence="2 3">
    <name type="scientific">Penstemon smallii</name>
    <dbReference type="NCBI Taxonomy" id="265156"/>
    <lineage>
        <taxon>Eukaryota</taxon>
        <taxon>Viridiplantae</taxon>
        <taxon>Streptophyta</taxon>
        <taxon>Embryophyta</taxon>
        <taxon>Tracheophyta</taxon>
        <taxon>Spermatophyta</taxon>
        <taxon>Magnoliopsida</taxon>
        <taxon>eudicotyledons</taxon>
        <taxon>Gunneridae</taxon>
        <taxon>Pentapetalae</taxon>
        <taxon>asterids</taxon>
        <taxon>lamiids</taxon>
        <taxon>Lamiales</taxon>
        <taxon>Plantaginaceae</taxon>
        <taxon>Cheloneae</taxon>
        <taxon>Penstemon</taxon>
    </lineage>
</organism>
<proteinExistence type="predicted"/>
<comment type="caution">
    <text evidence="2">The sequence shown here is derived from an EMBL/GenBank/DDBJ whole genome shotgun (WGS) entry which is preliminary data.</text>
</comment>
<dbReference type="Proteomes" id="UP001634393">
    <property type="component" value="Unassembled WGS sequence"/>
</dbReference>
<protein>
    <submittedName>
        <fullName evidence="2">Uncharacterized protein</fullName>
    </submittedName>
</protein>
<evidence type="ECO:0000256" key="1">
    <source>
        <dbReference type="SAM" id="MobiDB-lite"/>
    </source>
</evidence>
<dbReference type="AlphaFoldDB" id="A0ABD3TEN0"/>
<evidence type="ECO:0000313" key="2">
    <source>
        <dbReference type="EMBL" id="KAL3835461.1"/>
    </source>
</evidence>
<keyword evidence="3" id="KW-1185">Reference proteome</keyword>
<accession>A0ABD3TEN0</accession>
<dbReference type="EMBL" id="JBJXBP010000004">
    <property type="protein sequence ID" value="KAL3835461.1"/>
    <property type="molecule type" value="Genomic_DNA"/>
</dbReference>
<name>A0ABD3TEN0_9LAMI</name>
<sequence length="159" mass="16959">MNLKLIIINYTNKIDSMSFKSSTSSNSSTSTSSFKPSTKGKSLASFDISFGTLGNSFPSLIFFKISSLFDSHGGLPVNISSTTHPSAQISQGASCTLSLTASGDKYIGVPLQYGSNFLFLLCFSLFANPKSPIFALNSVPPPPFLPLGRSKMFSGFKSQ</sequence>